<accession>A0A7Y0X4C0</accession>
<proteinExistence type="predicted"/>
<protein>
    <recommendedName>
        <fullName evidence="4">Lipoprotein</fullName>
    </recommendedName>
</protein>
<reference evidence="2 3" key="1">
    <citation type="submission" date="2020-04" db="EMBL/GenBank/DDBJ databases">
        <title>Whole-genome sequencing of Vibrio spp. from China reveals different genetic environments of blaCTX-M-14 among diverse lineages.</title>
        <authorList>
            <person name="Zheng Z."/>
            <person name="Ye L."/>
            <person name="Chen S."/>
        </authorList>
    </citation>
    <scope>NUCLEOTIDE SEQUENCE [LARGE SCALE GENOMIC DNA]</scope>
    <source>
        <strain evidence="2 3">Vb0574</strain>
    </source>
</reference>
<evidence type="ECO:0008006" key="4">
    <source>
        <dbReference type="Google" id="ProtNLM"/>
    </source>
</evidence>
<dbReference type="Proteomes" id="UP000555836">
    <property type="component" value="Unassembled WGS sequence"/>
</dbReference>
<evidence type="ECO:0000313" key="3">
    <source>
        <dbReference type="Proteomes" id="UP000555836"/>
    </source>
</evidence>
<feature type="chain" id="PRO_5030838582" description="Lipoprotein" evidence="1">
    <location>
        <begin position="21"/>
        <end position="180"/>
    </location>
</feature>
<evidence type="ECO:0000256" key="1">
    <source>
        <dbReference type="SAM" id="SignalP"/>
    </source>
</evidence>
<dbReference type="RefSeq" id="WP_031501830.1">
    <property type="nucleotide sequence ID" value="NZ_AP014859.1"/>
</dbReference>
<name>A0A7Y0X4C0_VIBPH</name>
<comment type="caution">
    <text evidence="2">The sequence shown here is derived from an EMBL/GenBank/DDBJ whole genome shotgun (WGS) entry which is preliminary data.</text>
</comment>
<feature type="signal peptide" evidence="1">
    <location>
        <begin position="1"/>
        <end position="20"/>
    </location>
</feature>
<dbReference type="EMBL" id="JABCLD010000333">
    <property type="protein sequence ID" value="NMU24528.1"/>
    <property type="molecule type" value="Genomic_DNA"/>
</dbReference>
<sequence>MKIKKILANSLSLFSLTACQTIQHQTEPNTPQLIADESTKWYLSETGKFLVQGILGFSYDSGFVYEQSVDIWAEIYFTKNKQQRIGFETVDEDCFAYQNHSDDALSIYFNGIKVQMKHQCIDKNIALTFPKTDEGAQYLMAQFKDESKDVLLKEKDITVYFSTKNFNFMSKQAYESIGGI</sequence>
<gene>
    <name evidence="2" type="ORF">HKB21_02690</name>
</gene>
<dbReference type="AlphaFoldDB" id="A0A7Y0X4C0"/>
<dbReference type="PROSITE" id="PS51257">
    <property type="entry name" value="PROKAR_LIPOPROTEIN"/>
    <property type="match status" value="1"/>
</dbReference>
<organism evidence="2 3">
    <name type="scientific">Vibrio parahaemolyticus</name>
    <dbReference type="NCBI Taxonomy" id="670"/>
    <lineage>
        <taxon>Bacteria</taxon>
        <taxon>Pseudomonadati</taxon>
        <taxon>Pseudomonadota</taxon>
        <taxon>Gammaproteobacteria</taxon>
        <taxon>Vibrionales</taxon>
        <taxon>Vibrionaceae</taxon>
        <taxon>Vibrio</taxon>
    </lineage>
</organism>
<keyword evidence="1" id="KW-0732">Signal</keyword>
<evidence type="ECO:0000313" key="2">
    <source>
        <dbReference type="EMBL" id="NMU24528.1"/>
    </source>
</evidence>